<sequence>MTDPNYTGLLLIIDRSGSMTTIRNDMVGGLESMLRDQAAEPGRLSVDIVTFDTEIETQATFADPANVVVALEPRGATALYDAIGHAVSTFGWRLALLPEDQRPGTVQVVVATDGEENSSHEWTAESVRTLVRQQTNDFNWDFVFLGANQDAVLTGAHLGFQADKSMTYAAVPDGVAGLSAGLNDYIKRSRTGVDGAFSSEQRKAATGEK</sequence>
<dbReference type="CDD" id="cd00198">
    <property type="entry name" value="vWFA"/>
    <property type="match status" value="1"/>
</dbReference>
<evidence type="ECO:0000313" key="2">
    <source>
        <dbReference type="Proteomes" id="UP000198701"/>
    </source>
</evidence>
<protein>
    <submittedName>
        <fullName evidence="1">Uncharacterized protein</fullName>
    </submittedName>
</protein>
<dbReference type="Gene3D" id="3.40.50.410">
    <property type="entry name" value="von Willebrand factor, type A domain"/>
    <property type="match status" value="1"/>
</dbReference>
<reference evidence="1 2" key="1">
    <citation type="submission" date="2016-10" db="EMBL/GenBank/DDBJ databases">
        <authorList>
            <person name="de Groot N.N."/>
        </authorList>
    </citation>
    <scope>NUCLEOTIDE SEQUENCE [LARGE SCALE GENOMIC DNA]</scope>
    <source>
        <strain evidence="1 2">CGMCC 1.5382</strain>
    </source>
</reference>
<keyword evidence="2" id="KW-1185">Reference proteome</keyword>
<name>A0A1G9EER6_9MICO</name>
<dbReference type="AlphaFoldDB" id="A0A1G9EER6"/>
<dbReference type="OrthoDB" id="9790144at2"/>
<dbReference type="STRING" id="386301.SAMN05216282_11217"/>
<organism evidence="1 2">
    <name type="scientific">Cryobacterium psychrotolerans</name>
    <dbReference type="NCBI Taxonomy" id="386301"/>
    <lineage>
        <taxon>Bacteria</taxon>
        <taxon>Bacillati</taxon>
        <taxon>Actinomycetota</taxon>
        <taxon>Actinomycetes</taxon>
        <taxon>Micrococcales</taxon>
        <taxon>Microbacteriaceae</taxon>
        <taxon>Cryobacterium</taxon>
    </lineage>
</organism>
<dbReference type="EMBL" id="FNFU01000012">
    <property type="protein sequence ID" value="SDK74525.1"/>
    <property type="molecule type" value="Genomic_DNA"/>
</dbReference>
<dbReference type="Proteomes" id="UP000198701">
    <property type="component" value="Unassembled WGS sequence"/>
</dbReference>
<accession>A0A1G9EER6</accession>
<proteinExistence type="predicted"/>
<evidence type="ECO:0000313" key="1">
    <source>
        <dbReference type="EMBL" id="SDK74525.1"/>
    </source>
</evidence>
<dbReference type="SUPFAM" id="SSF53300">
    <property type="entry name" value="vWA-like"/>
    <property type="match status" value="1"/>
</dbReference>
<dbReference type="RefSeq" id="WP_092323875.1">
    <property type="nucleotide sequence ID" value="NZ_FNFU01000012.1"/>
</dbReference>
<dbReference type="InterPro" id="IPR036465">
    <property type="entry name" value="vWFA_dom_sf"/>
</dbReference>
<gene>
    <name evidence="1" type="ORF">SAMN05216282_11217</name>
</gene>